<name>A0A6J7P8H1_9ZZZZ</name>
<evidence type="ECO:0000313" key="3">
    <source>
        <dbReference type="EMBL" id="CAB4998274.1"/>
    </source>
</evidence>
<dbReference type="InterPro" id="IPR004629">
    <property type="entry name" value="WecG_TagA_CpsF"/>
</dbReference>
<dbReference type="NCBIfam" id="TIGR00696">
    <property type="entry name" value="wecG_tagA_cpsF"/>
    <property type="match status" value="1"/>
</dbReference>
<sequence length="247" mass="27369">MPFVVCDLDAAVDLLIAHDPEAPGRALLFWNAYNVALADADPHYAALGARAASVFCDGVPVLWAGRRLHPGITGWSRVYGPDVMAATLDRGRTLGLRHYLLGSTEATLAALQTAIERRWPGARVVGVESPPFRQWGNDELVLRDERIRNSGADLVWVGLGTPLQDHECVRLADSLPITALGVGAAFDFIAGTKRQAPPVLQRSGLEWAYRLGTEPRRLARRYAWGNPRFVRVTLRQWRDMRSHETET</sequence>
<dbReference type="Pfam" id="PF03808">
    <property type="entry name" value="Glyco_tran_WecG"/>
    <property type="match status" value="1"/>
</dbReference>
<keyword evidence="1" id="KW-0328">Glycosyltransferase</keyword>
<organism evidence="3">
    <name type="scientific">freshwater metagenome</name>
    <dbReference type="NCBI Taxonomy" id="449393"/>
    <lineage>
        <taxon>unclassified sequences</taxon>
        <taxon>metagenomes</taxon>
        <taxon>ecological metagenomes</taxon>
    </lineage>
</organism>
<proteinExistence type="predicted"/>
<keyword evidence="2" id="KW-0808">Transferase</keyword>
<dbReference type="PANTHER" id="PTHR34136:SF1">
    <property type="entry name" value="UDP-N-ACETYL-D-MANNOSAMINURONIC ACID TRANSFERASE"/>
    <property type="match status" value="1"/>
</dbReference>
<dbReference type="AlphaFoldDB" id="A0A6J7P8H1"/>
<evidence type="ECO:0000256" key="2">
    <source>
        <dbReference type="ARBA" id="ARBA00022679"/>
    </source>
</evidence>
<dbReference type="CDD" id="cd06533">
    <property type="entry name" value="Glyco_transf_WecG_TagA"/>
    <property type="match status" value="1"/>
</dbReference>
<dbReference type="EMBL" id="CAFBOZ010000050">
    <property type="protein sequence ID" value="CAB4998274.1"/>
    <property type="molecule type" value="Genomic_DNA"/>
</dbReference>
<dbReference type="GO" id="GO:0016758">
    <property type="term" value="F:hexosyltransferase activity"/>
    <property type="evidence" value="ECO:0007669"/>
    <property type="project" value="TreeGrafter"/>
</dbReference>
<accession>A0A6J7P8H1</accession>
<gene>
    <name evidence="3" type="ORF">UFOPK3992_00478</name>
</gene>
<dbReference type="PANTHER" id="PTHR34136">
    <property type="match status" value="1"/>
</dbReference>
<evidence type="ECO:0000256" key="1">
    <source>
        <dbReference type="ARBA" id="ARBA00022676"/>
    </source>
</evidence>
<protein>
    <submittedName>
        <fullName evidence="3">Unannotated protein</fullName>
    </submittedName>
</protein>
<reference evidence="3" key="1">
    <citation type="submission" date="2020-05" db="EMBL/GenBank/DDBJ databases">
        <authorList>
            <person name="Chiriac C."/>
            <person name="Salcher M."/>
            <person name="Ghai R."/>
            <person name="Kavagutti S V."/>
        </authorList>
    </citation>
    <scope>NUCLEOTIDE SEQUENCE</scope>
</reference>